<proteinExistence type="inferred from homology"/>
<dbReference type="InParanoid" id="G7DWI3"/>
<protein>
    <recommendedName>
        <fullName evidence="5">coproporphyrinogen oxidase</fullName>
        <ecNumber evidence="5">1.3.3.3</ecNumber>
    </recommendedName>
</protein>
<comment type="subunit">
    <text evidence="4">Homodimer.</text>
</comment>
<dbReference type="InterPro" id="IPR001260">
    <property type="entry name" value="Coprogen_oxidase_aer"/>
</dbReference>
<dbReference type="GO" id="GO:0005737">
    <property type="term" value="C:cytoplasm"/>
    <property type="evidence" value="ECO:0007669"/>
    <property type="project" value="TreeGrafter"/>
</dbReference>
<evidence type="ECO:0000256" key="4">
    <source>
        <dbReference type="ARBA" id="ARBA00011738"/>
    </source>
</evidence>
<dbReference type="HOGENOM" id="CLU_026169_0_0_1"/>
<dbReference type="InterPro" id="IPR000868">
    <property type="entry name" value="Isochorismatase-like_dom"/>
</dbReference>
<name>G7DWI3_MIXOS</name>
<dbReference type="InterPro" id="IPR018375">
    <property type="entry name" value="Coprogen_oxidase_CS"/>
</dbReference>
<dbReference type="AlphaFoldDB" id="G7DWI3"/>
<gene>
    <name evidence="10" type="primary">Mo01598</name>
    <name evidence="10" type="ORF">E5Q_01598</name>
</gene>
<keyword evidence="8" id="KW-0627">Porphyrin biosynthesis</keyword>
<dbReference type="EMBL" id="BABT02000052">
    <property type="protein sequence ID" value="GAA94943.1"/>
    <property type="molecule type" value="Genomic_DNA"/>
</dbReference>
<keyword evidence="7" id="KW-0350">Heme biosynthesis</keyword>
<dbReference type="SUPFAM" id="SSF102886">
    <property type="entry name" value="Coproporphyrinogen III oxidase"/>
    <property type="match status" value="1"/>
</dbReference>
<dbReference type="PANTHER" id="PTHR10755:SF0">
    <property type="entry name" value="OXYGEN-DEPENDENT COPROPORPHYRINOGEN-III OXIDASE, MITOCHONDRIAL"/>
    <property type="match status" value="1"/>
</dbReference>
<dbReference type="Gene3D" id="3.40.1500.10">
    <property type="entry name" value="Coproporphyrinogen III oxidase, aerobic"/>
    <property type="match status" value="1"/>
</dbReference>
<dbReference type="GO" id="GO:0006782">
    <property type="term" value="P:protoporphyrinogen IX biosynthetic process"/>
    <property type="evidence" value="ECO:0007669"/>
    <property type="project" value="UniProtKB-UniPathway"/>
</dbReference>
<evidence type="ECO:0000256" key="5">
    <source>
        <dbReference type="ARBA" id="ARBA00012869"/>
    </source>
</evidence>
<dbReference type="Pfam" id="PF00857">
    <property type="entry name" value="Isochorismatase"/>
    <property type="match status" value="1"/>
</dbReference>
<dbReference type="CDD" id="cd01012">
    <property type="entry name" value="YcaC_related"/>
    <property type="match status" value="1"/>
</dbReference>
<dbReference type="eggNOG" id="KOG1518">
    <property type="taxonomic scope" value="Eukaryota"/>
</dbReference>
<sequence length="645" mass="71817">MIARARPKETALFLCDIQEKFRSAIHCFSDVIATSSKLVRAAEALDLPVLATEQYPDRLGKTVSELKIPKAQDVLGEALAKTRFSMFIPPVKAALEKSAIKSVIICGIESHICVQQTTLDLLDNGYNVFVVADGVSSCNAQEVPIALARMRQAGATVTTSESLLFELLGDAKAPAFKTVSGLIKDTKEQTAASLSRLIPRLSGPPTSLRIVSRRSFASSSYARTKVQPARVLDSASDGGPRQHWQSSTILACGCALAGFTVMLIYGTRLEVIKFDATREAARRARASSTIQCDSVPRRAVSRSIIDDDTAPMRARMTAWVKDLQLRIVESLEQVEHTQAHELGKLDDRIDSPPPKKFFRDAWLRKEGGEGISCVLQDGQVFEKAGVNVSVVHGTLPPAAVKQMRSDHADKFDWYDGASLLPFFACGISIVVHPRNPMAPTVHMNYRYFEVEDPANAGAPRAWWFGGGTDLTPTYLFEDDARHFHKTLKKACDAHSPGFYPTFKAWCDKYFWIKHRQEARGLGGIFFDDLGLEDGITQSDRFAFARTCGEAFLPAYIPIINARMRTDFGQRERRWQQLRRSRYVEYNLVYDRGTRFGLNTPGARIESILMSLPLTARWEYCTDAAEDPASPEAQLQRVLNSPREWV</sequence>
<dbReference type="RefSeq" id="XP_014565920.1">
    <property type="nucleotide sequence ID" value="XM_014710434.1"/>
</dbReference>
<comment type="similarity">
    <text evidence="3">Belongs to the aerobic coproporphyrinogen-III oxidase family.</text>
</comment>
<dbReference type="EC" id="1.3.3.3" evidence="5"/>
<comment type="pathway">
    <text evidence="1">Porphyrin-containing compound metabolism; protoporphyrin-IX biosynthesis; protoporphyrinogen-IX from coproporphyrinogen-III (O2 route): step 1/1.</text>
</comment>
<comment type="similarity">
    <text evidence="2">Belongs to the isochorismatase family.</text>
</comment>
<evidence type="ECO:0000256" key="3">
    <source>
        <dbReference type="ARBA" id="ARBA00010644"/>
    </source>
</evidence>
<dbReference type="PRINTS" id="PR00073">
    <property type="entry name" value="COPRGNOXDASE"/>
</dbReference>
<dbReference type="GO" id="GO:0004109">
    <property type="term" value="F:coproporphyrinogen oxidase activity"/>
    <property type="evidence" value="ECO:0007669"/>
    <property type="project" value="UniProtKB-EC"/>
</dbReference>
<evidence type="ECO:0000259" key="9">
    <source>
        <dbReference type="Pfam" id="PF00857"/>
    </source>
</evidence>
<dbReference type="eggNOG" id="KOG4044">
    <property type="taxonomic scope" value="Eukaryota"/>
</dbReference>
<evidence type="ECO:0000313" key="10">
    <source>
        <dbReference type="EMBL" id="GAA94943.1"/>
    </source>
</evidence>
<reference evidence="10 11" key="1">
    <citation type="journal article" date="2011" name="J. Gen. Appl. Microbiol.">
        <title>Draft genome sequencing of the enigmatic basidiomycete Mixia osmundae.</title>
        <authorList>
            <person name="Nishida H."/>
            <person name="Nagatsuka Y."/>
            <person name="Sugiyama J."/>
        </authorList>
    </citation>
    <scope>NUCLEOTIDE SEQUENCE [LARGE SCALE GENOMIC DNA]</scope>
    <source>
        <strain evidence="11">CBS 9802 / IAM 14324 / JCM 22182 / KY 12970</strain>
    </source>
</reference>
<dbReference type="SUPFAM" id="SSF52499">
    <property type="entry name" value="Isochorismatase-like hydrolases"/>
    <property type="match status" value="1"/>
</dbReference>
<dbReference type="Proteomes" id="UP000009131">
    <property type="component" value="Unassembled WGS sequence"/>
</dbReference>
<dbReference type="InterPro" id="IPR036380">
    <property type="entry name" value="Isochorismatase-like_sf"/>
</dbReference>
<dbReference type="PANTHER" id="PTHR10755">
    <property type="entry name" value="COPROPORPHYRINOGEN III OXIDASE, MITOCHONDRIAL"/>
    <property type="match status" value="1"/>
</dbReference>
<dbReference type="Gene3D" id="3.40.50.850">
    <property type="entry name" value="Isochorismatase-like"/>
    <property type="match status" value="1"/>
</dbReference>
<comment type="caution">
    <text evidence="10">The sequence shown here is derived from an EMBL/GenBank/DDBJ whole genome shotgun (WGS) entry which is preliminary data.</text>
</comment>
<dbReference type="STRING" id="764103.G7DWI3"/>
<evidence type="ECO:0000256" key="1">
    <source>
        <dbReference type="ARBA" id="ARBA00005168"/>
    </source>
</evidence>
<feature type="domain" description="Isochorismatase-like" evidence="9">
    <location>
        <begin position="10"/>
        <end position="161"/>
    </location>
</feature>
<dbReference type="FunFam" id="3.40.1500.10:FF:000002">
    <property type="entry name" value="oxygen-dependent coproporphyrinogen-III oxidase, mitochondrial"/>
    <property type="match status" value="1"/>
</dbReference>
<organism evidence="10 11">
    <name type="scientific">Mixia osmundae (strain CBS 9802 / IAM 14324 / JCM 22182 / KY 12970)</name>
    <dbReference type="NCBI Taxonomy" id="764103"/>
    <lineage>
        <taxon>Eukaryota</taxon>
        <taxon>Fungi</taxon>
        <taxon>Dikarya</taxon>
        <taxon>Basidiomycota</taxon>
        <taxon>Pucciniomycotina</taxon>
        <taxon>Mixiomycetes</taxon>
        <taxon>Mixiales</taxon>
        <taxon>Mixiaceae</taxon>
        <taxon>Mixia</taxon>
    </lineage>
</organism>
<dbReference type="Pfam" id="PF01218">
    <property type="entry name" value="Coprogen_oxidas"/>
    <property type="match status" value="1"/>
</dbReference>
<accession>G7DWI3</accession>
<dbReference type="NCBIfam" id="NF003727">
    <property type="entry name" value="PRK05330.1"/>
    <property type="match status" value="1"/>
</dbReference>
<dbReference type="OrthoDB" id="15318at2759"/>
<evidence type="ECO:0000256" key="2">
    <source>
        <dbReference type="ARBA" id="ARBA00006336"/>
    </source>
</evidence>
<evidence type="ECO:0000256" key="6">
    <source>
        <dbReference type="ARBA" id="ARBA00023002"/>
    </source>
</evidence>
<evidence type="ECO:0000313" key="11">
    <source>
        <dbReference type="Proteomes" id="UP000009131"/>
    </source>
</evidence>
<dbReference type="FunCoup" id="G7DWI3">
    <property type="interactions" value="279"/>
</dbReference>
<dbReference type="PROSITE" id="PS01021">
    <property type="entry name" value="COPROGEN_OXIDASE"/>
    <property type="match status" value="1"/>
</dbReference>
<keyword evidence="11" id="KW-1185">Reference proteome</keyword>
<evidence type="ECO:0000256" key="7">
    <source>
        <dbReference type="ARBA" id="ARBA00023133"/>
    </source>
</evidence>
<evidence type="ECO:0000256" key="8">
    <source>
        <dbReference type="ARBA" id="ARBA00023244"/>
    </source>
</evidence>
<dbReference type="InterPro" id="IPR036406">
    <property type="entry name" value="Coprogen_oxidase_aer_sf"/>
</dbReference>
<keyword evidence="6" id="KW-0560">Oxidoreductase</keyword>
<reference evidence="10 11" key="2">
    <citation type="journal article" date="2012" name="Open Biol.">
        <title>Characteristics of nucleosomes and linker DNA regions on the genome of the basidiomycete Mixia osmundae revealed by mono- and dinucleosome mapping.</title>
        <authorList>
            <person name="Nishida H."/>
            <person name="Kondo S."/>
            <person name="Matsumoto T."/>
            <person name="Suzuki Y."/>
            <person name="Yoshikawa H."/>
            <person name="Taylor T.D."/>
            <person name="Sugiyama J."/>
        </authorList>
    </citation>
    <scope>NUCLEOTIDE SEQUENCE [LARGE SCALE GENOMIC DNA]</scope>
    <source>
        <strain evidence="11">CBS 9802 / IAM 14324 / JCM 22182 / KY 12970</strain>
    </source>
</reference>
<dbReference type="UniPathway" id="UPA00251">
    <property type="reaction ID" value="UER00322"/>
</dbReference>